<dbReference type="HOGENOM" id="CLU_2070932_0_0_4"/>
<proteinExistence type="predicted"/>
<dbReference type="EMBL" id="CP000529">
    <property type="protein sequence ID" value="ABM37800.1"/>
    <property type="molecule type" value="Genomic_DNA"/>
</dbReference>
<dbReference type="AlphaFoldDB" id="A1VQ72"/>
<dbReference type="RefSeq" id="WP_011801878.1">
    <property type="nucleotide sequence ID" value="NC_008781.1"/>
</dbReference>
<gene>
    <name evidence="1" type="ordered locus">Pnap_2496</name>
</gene>
<dbReference type="Proteomes" id="UP000000644">
    <property type="component" value="Chromosome"/>
</dbReference>
<reference evidence="2" key="1">
    <citation type="journal article" date="2009" name="Environ. Microbiol.">
        <title>The genome of Polaromonas naphthalenivorans strain CJ2, isolated from coal tar-contaminated sediment, reveals physiological and metabolic versatility and evolution through extensive horizontal gene transfer.</title>
        <authorList>
            <person name="Yagi J.M."/>
            <person name="Sims D."/>
            <person name="Brettin T."/>
            <person name="Bruce D."/>
            <person name="Madsen E.L."/>
        </authorList>
    </citation>
    <scope>NUCLEOTIDE SEQUENCE [LARGE SCALE GENOMIC DNA]</scope>
    <source>
        <strain evidence="2">CJ2</strain>
    </source>
</reference>
<evidence type="ECO:0000313" key="1">
    <source>
        <dbReference type="EMBL" id="ABM37800.1"/>
    </source>
</evidence>
<dbReference type="OrthoDB" id="9152824at2"/>
<dbReference type="STRING" id="365044.Pnap_2496"/>
<dbReference type="KEGG" id="pna:Pnap_2496"/>
<keyword evidence="2" id="KW-1185">Reference proteome</keyword>
<sequence length="118" mass="13225">MKVAELANGIIKTASAGEQKNLQTLRTICNSDSAFVAAVKKYQAYQKLLQKAFLLSRTWQKLGQSRTWKITVKALQAALKAMVAGFKRLTEFAELPDSLKRQIEKLIKTNSLQISPAW</sequence>
<name>A1VQ72_POLNA</name>
<evidence type="ECO:0000313" key="2">
    <source>
        <dbReference type="Proteomes" id="UP000000644"/>
    </source>
</evidence>
<protein>
    <submittedName>
        <fullName evidence="1">Uncharacterized protein</fullName>
    </submittedName>
</protein>
<organism evidence="1 2">
    <name type="scientific">Polaromonas naphthalenivorans (strain CJ2)</name>
    <dbReference type="NCBI Taxonomy" id="365044"/>
    <lineage>
        <taxon>Bacteria</taxon>
        <taxon>Pseudomonadati</taxon>
        <taxon>Pseudomonadota</taxon>
        <taxon>Betaproteobacteria</taxon>
        <taxon>Burkholderiales</taxon>
        <taxon>Comamonadaceae</taxon>
        <taxon>Polaromonas</taxon>
    </lineage>
</organism>
<accession>A1VQ72</accession>